<accession>A0A5N6TPM8</accession>
<evidence type="ECO:0000313" key="7">
    <source>
        <dbReference type="EMBL" id="KAE8148099.1"/>
    </source>
</evidence>
<dbReference type="SUPFAM" id="SSF57701">
    <property type="entry name" value="Zn2/Cys6 DNA-binding domain"/>
    <property type="match status" value="1"/>
</dbReference>
<evidence type="ECO:0000256" key="3">
    <source>
        <dbReference type="ARBA" id="ARBA00023125"/>
    </source>
</evidence>
<name>A0A5N6TPM8_ASPAV</name>
<organism evidence="7 8">
    <name type="scientific">Aspergillus avenaceus</name>
    <dbReference type="NCBI Taxonomy" id="36643"/>
    <lineage>
        <taxon>Eukaryota</taxon>
        <taxon>Fungi</taxon>
        <taxon>Dikarya</taxon>
        <taxon>Ascomycota</taxon>
        <taxon>Pezizomycotina</taxon>
        <taxon>Eurotiomycetes</taxon>
        <taxon>Eurotiomycetidae</taxon>
        <taxon>Eurotiales</taxon>
        <taxon>Aspergillaceae</taxon>
        <taxon>Aspergillus</taxon>
        <taxon>Aspergillus subgen. Circumdati</taxon>
    </lineage>
</organism>
<dbReference type="InterPro" id="IPR001138">
    <property type="entry name" value="Zn2Cys6_DnaBD"/>
</dbReference>
<gene>
    <name evidence="7" type="ORF">BDV25DRAFT_158988</name>
</gene>
<dbReference type="AlphaFoldDB" id="A0A5N6TPM8"/>
<dbReference type="GO" id="GO:0008270">
    <property type="term" value="F:zinc ion binding"/>
    <property type="evidence" value="ECO:0007669"/>
    <property type="project" value="InterPro"/>
</dbReference>
<keyword evidence="8" id="KW-1185">Reference proteome</keyword>
<dbReference type="CDD" id="cd00067">
    <property type="entry name" value="GAL4"/>
    <property type="match status" value="1"/>
</dbReference>
<comment type="subcellular location">
    <subcellularLocation>
        <location evidence="1">Nucleus</location>
    </subcellularLocation>
</comment>
<proteinExistence type="predicted"/>
<dbReference type="Pfam" id="PF11951">
    <property type="entry name" value="Fungal_trans_2"/>
    <property type="match status" value="1"/>
</dbReference>
<keyword evidence="5" id="KW-0539">Nucleus</keyword>
<evidence type="ECO:0000256" key="4">
    <source>
        <dbReference type="ARBA" id="ARBA00023163"/>
    </source>
</evidence>
<dbReference type="GO" id="GO:0003677">
    <property type="term" value="F:DNA binding"/>
    <property type="evidence" value="ECO:0007669"/>
    <property type="project" value="UniProtKB-KW"/>
</dbReference>
<evidence type="ECO:0000256" key="1">
    <source>
        <dbReference type="ARBA" id="ARBA00004123"/>
    </source>
</evidence>
<dbReference type="PANTHER" id="PTHR37534:SF46">
    <property type="entry name" value="ZN(II)2CYS6 TRANSCRIPTION FACTOR (EUROFUNG)"/>
    <property type="match status" value="1"/>
</dbReference>
<dbReference type="InterPro" id="IPR036864">
    <property type="entry name" value="Zn2-C6_fun-type_DNA-bd_sf"/>
</dbReference>
<keyword evidence="2" id="KW-0805">Transcription regulation</keyword>
<dbReference type="GO" id="GO:0009893">
    <property type="term" value="P:positive regulation of metabolic process"/>
    <property type="evidence" value="ECO:0007669"/>
    <property type="project" value="UniProtKB-ARBA"/>
</dbReference>
<sequence>MAADSTLIKIPERDCQNCKSRRIPCDRKTPTCRKCISRNLNCPGYGVHLRWGQGVASRGKLAGKAEPVLRETRMSQSQSQCPSDSGISAHHLPSPTSALNLPFNALTDQLLNHFNRAVATRLAWVDDLRNPWRSVILPLSHYSSTVRHSVLALASKDLATRYPTDHPWTQRLHAISARHQNTTLSWLSRGMRTLRQTPNPAKGTDQARCIRAAALILYNIELFTAPSRQWQLHMQCAREIIQWKTQSASSALYTNVADVFLLYEYYFTSVFVGLTTSHPVDDLQDNIPTNNITPFSDFVRIIHTVTRAERQAHLSQPTSQTTPIENIILEIDAAKTKMIQHSQTIQFKSAPEHHDFNRLINMFYHATLIYAHRVLSTTPTAEECIRASQNTLLAHVPRLSRSAAVAQDLVWPVFITGSESRGNAQMQGIVEEAMLNVIRVSGRLDRARVLTFLRSFWSVHLRDGVTWFRHARDMAVEFGSLVII</sequence>
<evidence type="ECO:0000256" key="2">
    <source>
        <dbReference type="ARBA" id="ARBA00023015"/>
    </source>
</evidence>
<dbReference type="Proteomes" id="UP000325780">
    <property type="component" value="Unassembled WGS sequence"/>
</dbReference>
<dbReference type="EMBL" id="ML742175">
    <property type="protein sequence ID" value="KAE8148099.1"/>
    <property type="molecule type" value="Genomic_DNA"/>
</dbReference>
<dbReference type="PANTHER" id="PTHR37534">
    <property type="entry name" value="TRANSCRIPTIONAL ACTIVATOR PROTEIN UGA3"/>
    <property type="match status" value="1"/>
</dbReference>
<evidence type="ECO:0000259" key="6">
    <source>
        <dbReference type="PROSITE" id="PS50048"/>
    </source>
</evidence>
<protein>
    <submittedName>
        <fullName evidence="7">Fungal-specific transcription factor domain-containing protein</fullName>
    </submittedName>
</protein>
<reference evidence="7 8" key="1">
    <citation type="submission" date="2019-04" db="EMBL/GenBank/DDBJ databases">
        <title>Friends and foes A comparative genomics study of 23 Aspergillus species from section Flavi.</title>
        <authorList>
            <consortium name="DOE Joint Genome Institute"/>
            <person name="Kjaerbolling I."/>
            <person name="Vesth T."/>
            <person name="Frisvad J.C."/>
            <person name="Nybo J.L."/>
            <person name="Theobald S."/>
            <person name="Kildgaard S."/>
            <person name="Isbrandt T."/>
            <person name="Kuo A."/>
            <person name="Sato A."/>
            <person name="Lyhne E.K."/>
            <person name="Kogle M.E."/>
            <person name="Wiebenga A."/>
            <person name="Kun R.S."/>
            <person name="Lubbers R.J."/>
            <person name="Makela M.R."/>
            <person name="Barry K."/>
            <person name="Chovatia M."/>
            <person name="Clum A."/>
            <person name="Daum C."/>
            <person name="Haridas S."/>
            <person name="He G."/>
            <person name="LaButti K."/>
            <person name="Lipzen A."/>
            <person name="Mondo S."/>
            <person name="Riley R."/>
            <person name="Salamov A."/>
            <person name="Simmons B.A."/>
            <person name="Magnuson J.K."/>
            <person name="Henrissat B."/>
            <person name="Mortensen U.H."/>
            <person name="Larsen T.O."/>
            <person name="Devries R.P."/>
            <person name="Grigoriev I.V."/>
            <person name="Machida M."/>
            <person name="Baker S.E."/>
            <person name="Andersen M.R."/>
        </authorList>
    </citation>
    <scope>NUCLEOTIDE SEQUENCE [LARGE SCALE GENOMIC DNA]</scope>
    <source>
        <strain evidence="7 8">IBT 18842</strain>
    </source>
</reference>
<dbReference type="OrthoDB" id="3251668at2759"/>
<dbReference type="Pfam" id="PF00172">
    <property type="entry name" value="Zn_clus"/>
    <property type="match status" value="1"/>
</dbReference>
<dbReference type="PROSITE" id="PS50048">
    <property type="entry name" value="ZN2_CY6_FUNGAL_2"/>
    <property type="match status" value="1"/>
</dbReference>
<evidence type="ECO:0000313" key="8">
    <source>
        <dbReference type="Proteomes" id="UP000325780"/>
    </source>
</evidence>
<feature type="domain" description="Zn(2)-C6 fungal-type" evidence="6">
    <location>
        <begin position="14"/>
        <end position="42"/>
    </location>
</feature>
<keyword evidence="4" id="KW-0804">Transcription</keyword>
<dbReference type="GO" id="GO:0005634">
    <property type="term" value="C:nucleus"/>
    <property type="evidence" value="ECO:0007669"/>
    <property type="project" value="UniProtKB-SubCell"/>
</dbReference>
<keyword evidence="3" id="KW-0238">DNA-binding</keyword>
<dbReference type="InterPro" id="IPR021858">
    <property type="entry name" value="Fun_TF"/>
</dbReference>
<evidence type="ECO:0000256" key="5">
    <source>
        <dbReference type="ARBA" id="ARBA00023242"/>
    </source>
</evidence>
<dbReference type="GO" id="GO:0000981">
    <property type="term" value="F:DNA-binding transcription factor activity, RNA polymerase II-specific"/>
    <property type="evidence" value="ECO:0007669"/>
    <property type="project" value="InterPro"/>
</dbReference>
<dbReference type="Gene3D" id="4.10.240.10">
    <property type="entry name" value="Zn(2)-C6 fungal-type DNA-binding domain"/>
    <property type="match status" value="1"/>
</dbReference>